<feature type="region of interest" description="Disordered" evidence="1">
    <location>
        <begin position="1"/>
        <end position="28"/>
    </location>
</feature>
<protein>
    <submittedName>
        <fullName evidence="2">Uncharacterized protein</fullName>
    </submittedName>
</protein>
<gene>
    <name evidence="2" type="ORF">GOALK_093_00190</name>
</gene>
<dbReference type="Proteomes" id="UP000003558">
    <property type="component" value="Unassembled WGS sequence"/>
</dbReference>
<comment type="caution">
    <text evidence="2">The sequence shown here is derived from an EMBL/GenBank/DDBJ whole genome shotgun (WGS) entry which is preliminary data.</text>
</comment>
<dbReference type="AlphaFoldDB" id="F9VYZ2"/>
<sequence>MGCAGMTGTTVVRVREAGKDRHGDPVGPAEEASFDDWWFDWNASYSNTNFQDVQITDVDTYVPRDDDVQPSDKVRFVDVRTGEVATFRVQGRPMWDQLQPQTGHDFGRKLVRLREVAGA</sequence>
<evidence type="ECO:0000313" key="3">
    <source>
        <dbReference type="Proteomes" id="UP000003558"/>
    </source>
</evidence>
<evidence type="ECO:0000313" key="2">
    <source>
        <dbReference type="EMBL" id="GAA13831.1"/>
    </source>
</evidence>
<organism evidence="2 3">
    <name type="scientific">Gordonia alkanivorans NBRC 16433</name>
    <dbReference type="NCBI Taxonomy" id="1027371"/>
    <lineage>
        <taxon>Bacteria</taxon>
        <taxon>Bacillati</taxon>
        <taxon>Actinomycetota</taxon>
        <taxon>Actinomycetes</taxon>
        <taxon>Mycobacteriales</taxon>
        <taxon>Gordoniaceae</taxon>
        <taxon>Gordonia</taxon>
    </lineage>
</organism>
<dbReference type="EMBL" id="BACI01000093">
    <property type="protein sequence ID" value="GAA13831.1"/>
    <property type="molecule type" value="Genomic_DNA"/>
</dbReference>
<proteinExistence type="predicted"/>
<dbReference type="STRING" id="1027371.GOALK_093_00190"/>
<name>F9VYZ2_9ACTN</name>
<evidence type="ECO:0000256" key="1">
    <source>
        <dbReference type="SAM" id="MobiDB-lite"/>
    </source>
</evidence>
<reference evidence="2 3" key="1">
    <citation type="submission" date="2011-05" db="EMBL/GenBank/DDBJ databases">
        <title>Whole genome shotgun sequence of Gordonia alkanivorans NBRC 16433.</title>
        <authorList>
            <person name="Hosoyama A."/>
            <person name="Nakamura S."/>
            <person name="Takarada H."/>
            <person name="Tsuchikane K."/>
            <person name="Yamazaki S."/>
            <person name="Fujita N."/>
        </authorList>
    </citation>
    <scope>NUCLEOTIDE SEQUENCE [LARGE SCALE GENOMIC DNA]</scope>
    <source>
        <strain evidence="2 3">NBRC 16433</strain>
    </source>
</reference>
<feature type="compositionally biased region" description="Basic and acidic residues" evidence="1">
    <location>
        <begin position="13"/>
        <end position="24"/>
    </location>
</feature>
<accession>F9VYZ2</accession>